<accession>A0ABD7UXI5</accession>
<dbReference type="Proteomes" id="UP000360750">
    <property type="component" value="Unassembled WGS sequence"/>
</dbReference>
<dbReference type="InterPro" id="IPR000792">
    <property type="entry name" value="Tscrpt_reg_LuxR_C"/>
</dbReference>
<dbReference type="Pfam" id="PF00072">
    <property type="entry name" value="Response_reg"/>
    <property type="match status" value="1"/>
</dbReference>
<protein>
    <submittedName>
        <fullName evidence="9">Response regulator protein vraR</fullName>
    </submittedName>
</protein>
<evidence type="ECO:0000256" key="1">
    <source>
        <dbReference type="ARBA" id="ARBA00022553"/>
    </source>
</evidence>
<dbReference type="PROSITE" id="PS00622">
    <property type="entry name" value="HTH_LUXR_1"/>
    <property type="match status" value="1"/>
</dbReference>
<dbReference type="SMART" id="SM00448">
    <property type="entry name" value="REC"/>
    <property type="match status" value="1"/>
</dbReference>
<evidence type="ECO:0000313" key="10">
    <source>
        <dbReference type="Proteomes" id="UP000360750"/>
    </source>
</evidence>
<dbReference type="PROSITE" id="PS50043">
    <property type="entry name" value="HTH_LUXR_2"/>
    <property type="match status" value="1"/>
</dbReference>
<evidence type="ECO:0000256" key="4">
    <source>
        <dbReference type="ARBA" id="ARBA00023163"/>
    </source>
</evidence>
<dbReference type="InterPro" id="IPR001789">
    <property type="entry name" value="Sig_transdc_resp-reg_receiver"/>
</dbReference>
<sequence>MTNGNLTYVPTNPDPQRRHGESGPITVVVADDQAMVRQGFSALLAAQPELSVLGDAADGVEAVEVCRRARPDVVLMDVRMPRKDGLWAAEQILSAGWEPPTKVLMLTTFDIDDYVFEALRIGASGFLLKDAPADELIRAVKVVAAGEALLAPSITRRLIDEVTSRRRRPKKSPALEHLTPREREVLELVADGKSNAEIGADLYVTEQTVKTHVSSLLGKLRLRDRAQAVVFAYENGLK</sequence>
<dbReference type="CDD" id="cd06170">
    <property type="entry name" value="LuxR_C_like"/>
    <property type="match status" value="1"/>
</dbReference>
<feature type="domain" description="Response regulatory" evidence="8">
    <location>
        <begin position="26"/>
        <end position="144"/>
    </location>
</feature>
<keyword evidence="3" id="KW-0238">DNA-binding</keyword>
<dbReference type="SUPFAM" id="SSF46894">
    <property type="entry name" value="C-terminal effector domain of the bipartite response regulators"/>
    <property type="match status" value="1"/>
</dbReference>
<reference evidence="9 10" key="1">
    <citation type="submission" date="2019-02" db="EMBL/GenBank/DDBJ databases">
        <authorList>
            <consortium name="Pathogen Informatics"/>
        </authorList>
    </citation>
    <scope>NUCLEOTIDE SEQUENCE [LARGE SCALE GENOMIC DNA]</scope>
    <source>
        <strain evidence="9 10">3012STDY6756503</strain>
    </source>
</reference>
<evidence type="ECO:0000256" key="3">
    <source>
        <dbReference type="ARBA" id="ARBA00023125"/>
    </source>
</evidence>
<name>A0ABD7UXI5_9ACTN</name>
<evidence type="ECO:0000256" key="5">
    <source>
        <dbReference type="PROSITE-ProRule" id="PRU00169"/>
    </source>
</evidence>
<dbReference type="InterPro" id="IPR058245">
    <property type="entry name" value="NreC/VraR/RcsB-like_REC"/>
</dbReference>
<dbReference type="InterPro" id="IPR011006">
    <property type="entry name" value="CheY-like_superfamily"/>
</dbReference>
<dbReference type="PANTHER" id="PTHR43214:SF24">
    <property type="entry name" value="TRANSCRIPTIONAL REGULATORY PROTEIN NARL-RELATED"/>
    <property type="match status" value="1"/>
</dbReference>
<feature type="region of interest" description="Disordered" evidence="6">
    <location>
        <begin position="1"/>
        <end position="22"/>
    </location>
</feature>
<feature type="modified residue" description="4-aspartylphosphate" evidence="5">
    <location>
        <position position="77"/>
    </location>
</feature>
<evidence type="ECO:0000256" key="2">
    <source>
        <dbReference type="ARBA" id="ARBA00023015"/>
    </source>
</evidence>
<gene>
    <name evidence="9" type="primary">vraR_1</name>
    <name evidence="9" type="ORF">NCTC8139_00228</name>
</gene>
<dbReference type="CDD" id="cd17535">
    <property type="entry name" value="REC_NarL-like"/>
    <property type="match status" value="1"/>
</dbReference>
<dbReference type="AlphaFoldDB" id="A0ABD7UXI5"/>
<dbReference type="Pfam" id="PF00196">
    <property type="entry name" value="GerE"/>
    <property type="match status" value="1"/>
</dbReference>
<evidence type="ECO:0000259" key="8">
    <source>
        <dbReference type="PROSITE" id="PS50110"/>
    </source>
</evidence>
<evidence type="ECO:0000256" key="6">
    <source>
        <dbReference type="SAM" id="MobiDB-lite"/>
    </source>
</evidence>
<dbReference type="InterPro" id="IPR039420">
    <property type="entry name" value="WalR-like"/>
</dbReference>
<keyword evidence="4" id="KW-0804">Transcription</keyword>
<dbReference type="SMART" id="SM00421">
    <property type="entry name" value="HTH_LUXR"/>
    <property type="match status" value="1"/>
</dbReference>
<proteinExistence type="predicted"/>
<dbReference type="PRINTS" id="PR00038">
    <property type="entry name" value="HTHLUXR"/>
</dbReference>
<dbReference type="Gene3D" id="3.40.50.2300">
    <property type="match status" value="1"/>
</dbReference>
<dbReference type="PANTHER" id="PTHR43214">
    <property type="entry name" value="TWO-COMPONENT RESPONSE REGULATOR"/>
    <property type="match status" value="1"/>
</dbReference>
<dbReference type="InterPro" id="IPR016032">
    <property type="entry name" value="Sig_transdc_resp-reg_C-effctor"/>
</dbReference>
<keyword evidence="1 5" id="KW-0597">Phosphoprotein</keyword>
<feature type="compositionally biased region" description="Polar residues" evidence="6">
    <location>
        <begin position="1"/>
        <end position="10"/>
    </location>
</feature>
<evidence type="ECO:0000313" key="9">
    <source>
        <dbReference type="EMBL" id="VFA81141.1"/>
    </source>
</evidence>
<keyword evidence="2" id="KW-0805">Transcription regulation</keyword>
<organism evidence="9 10">
    <name type="scientific">Gordonia paraffinivorans</name>
    <dbReference type="NCBI Taxonomy" id="175628"/>
    <lineage>
        <taxon>Bacteria</taxon>
        <taxon>Bacillati</taxon>
        <taxon>Actinomycetota</taxon>
        <taxon>Actinomycetes</taxon>
        <taxon>Mycobacteriales</taxon>
        <taxon>Gordoniaceae</taxon>
        <taxon>Gordonia</taxon>
    </lineage>
</organism>
<feature type="domain" description="HTH luxR-type" evidence="7">
    <location>
        <begin position="171"/>
        <end position="236"/>
    </location>
</feature>
<dbReference type="PROSITE" id="PS50110">
    <property type="entry name" value="RESPONSE_REGULATORY"/>
    <property type="match status" value="1"/>
</dbReference>
<dbReference type="SUPFAM" id="SSF52172">
    <property type="entry name" value="CheY-like"/>
    <property type="match status" value="1"/>
</dbReference>
<dbReference type="EMBL" id="CAACYD010000003">
    <property type="protein sequence ID" value="VFA81141.1"/>
    <property type="molecule type" value="Genomic_DNA"/>
</dbReference>
<comment type="caution">
    <text evidence="9">The sequence shown here is derived from an EMBL/GenBank/DDBJ whole genome shotgun (WGS) entry which is preliminary data.</text>
</comment>
<evidence type="ECO:0000259" key="7">
    <source>
        <dbReference type="PROSITE" id="PS50043"/>
    </source>
</evidence>
<dbReference type="GO" id="GO:0003677">
    <property type="term" value="F:DNA binding"/>
    <property type="evidence" value="ECO:0007669"/>
    <property type="project" value="UniProtKB-KW"/>
</dbReference>